<keyword evidence="1" id="KW-1133">Transmembrane helix</keyword>
<feature type="non-terminal residue" evidence="2">
    <location>
        <position position="62"/>
    </location>
</feature>
<evidence type="ECO:0000313" key="2">
    <source>
        <dbReference type="EMBL" id="CDW38454.1"/>
    </source>
</evidence>
<proteinExistence type="predicted"/>
<name>A0A0K2UJL0_LEPSM</name>
<keyword evidence="1" id="KW-0812">Transmembrane</keyword>
<reference evidence="2" key="1">
    <citation type="submission" date="2014-05" db="EMBL/GenBank/DDBJ databases">
        <authorList>
            <person name="Chronopoulou M."/>
        </authorList>
    </citation>
    <scope>NUCLEOTIDE SEQUENCE</scope>
    <source>
        <tissue evidence="2">Whole organism</tissue>
    </source>
</reference>
<feature type="transmembrane region" description="Helical" evidence="1">
    <location>
        <begin position="43"/>
        <end position="61"/>
    </location>
</feature>
<evidence type="ECO:0000256" key="1">
    <source>
        <dbReference type="SAM" id="Phobius"/>
    </source>
</evidence>
<feature type="non-terminal residue" evidence="2">
    <location>
        <position position="1"/>
    </location>
</feature>
<dbReference type="EMBL" id="HACA01021093">
    <property type="protein sequence ID" value="CDW38454.1"/>
    <property type="molecule type" value="Transcribed_RNA"/>
</dbReference>
<accession>A0A0K2UJL0</accession>
<dbReference type="AlphaFoldDB" id="A0A0K2UJL0"/>
<sequence>TTEIPSEEQRDLSSSIHTSFFEIIESQLCFVSSENYFINKCPSVAFIYIIYFNLSIILISIP</sequence>
<keyword evidence="1" id="KW-0472">Membrane</keyword>
<organism evidence="2">
    <name type="scientific">Lepeophtheirus salmonis</name>
    <name type="common">Salmon louse</name>
    <name type="synonym">Caligus salmonis</name>
    <dbReference type="NCBI Taxonomy" id="72036"/>
    <lineage>
        <taxon>Eukaryota</taxon>
        <taxon>Metazoa</taxon>
        <taxon>Ecdysozoa</taxon>
        <taxon>Arthropoda</taxon>
        <taxon>Crustacea</taxon>
        <taxon>Multicrustacea</taxon>
        <taxon>Hexanauplia</taxon>
        <taxon>Copepoda</taxon>
        <taxon>Siphonostomatoida</taxon>
        <taxon>Caligidae</taxon>
        <taxon>Lepeophtheirus</taxon>
    </lineage>
</organism>
<protein>
    <submittedName>
        <fullName evidence="2">Uncharacterized protein</fullName>
    </submittedName>
</protein>